<dbReference type="GO" id="GO:0004175">
    <property type="term" value="F:endopeptidase activity"/>
    <property type="evidence" value="ECO:0007669"/>
    <property type="project" value="UniProtKB-ARBA"/>
</dbReference>
<accession>A0A250X410</accession>
<dbReference type="Proteomes" id="UP000232323">
    <property type="component" value="Unassembled WGS sequence"/>
</dbReference>
<evidence type="ECO:0000313" key="4">
    <source>
        <dbReference type="Proteomes" id="UP000232323"/>
    </source>
</evidence>
<proteinExistence type="predicted"/>
<organism evidence="3 4">
    <name type="scientific">Chlamydomonas eustigma</name>
    <dbReference type="NCBI Taxonomy" id="1157962"/>
    <lineage>
        <taxon>Eukaryota</taxon>
        <taxon>Viridiplantae</taxon>
        <taxon>Chlorophyta</taxon>
        <taxon>core chlorophytes</taxon>
        <taxon>Chlorophyceae</taxon>
        <taxon>CS clade</taxon>
        <taxon>Chlamydomonadales</taxon>
        <taxon>Chlamydomonadaceae</taxon>
        <taxon>Chlamydomonas</taxon>
    </lineage>
</organism>
<dbReference type="InterPro" id="IPR003675">
    <property type="entry name" value="Rce1/LyrA-like_dom"/>
</dbReference>
<dbReference type="Pfam" id="PF02517">
    <property type="entry name" value="Rce1-like"/>
    <property type="match status" value="1"/>
</dbReference>
<dbReference type="GO" id="GO:0080120">
    <property type="term" value="P:CAAX-box protein maturation"/>
    <property type="evidence" value="ECO:0007669"/>
    <property type="project" value="UniProtKB-ARBA"/>
</dbReference>
<feature type="transmembrane region" description="Helical" evidence="1">
    <location>
        <begin position="270"/>
        <end position="287"/>
    </location>
</feature>
<feature type="domain" description="CAAX prenyl protease 2/Lysostaphin resistance protein A-like" evidence="2">
    <location>
        <begin position="273"/>
        <end position="360"/>
    </location>
</feature>
<feature type="transmembrane region" description="Helical" evidence="1">
    <location>
        <begin position="348"/>
        <end position="368"/>
    </location>
</feature>
<evidence type="ECO:0000313" key="3">
    <source>
        <dbReference type="EMBL" id="GAX77500.1"/>
    </source>
</evidence>
<comment type="caution">
    <text evidence="3">The sequence shown here is derived from an EMBL/GenBank/DDBJ whole genome shotgun (WGS) entry which is preliminary data.</text>
</comment>
<dbReference type="AlphaFoldDB" id="A0A250X410"/>
<keyword evidence="4" id="KW-1185">Reference proteome</keyword>
<sequence length="380" mass="40780">MMRTQHFGLATKRGNRVHGRTLTFLNYVKPQIANLRTTLHAMHEGLTSREDHGVPLPWSQAQFIISFSQILCLQLPLAYGGVDIWCKLRGIPSVTELPANEIGLAALSSDVLQFVGVLYIITTQLLGNSAPTTTETIATAISATFVARPASKDLSSMQSHAVLSSMQSHAVLSSMQSHAVLKSGASEHTTDTEKDSKVMSQGSCNSELSFSNWSMLSYSLTLGSVGLGLFGAACAVVSIVAIELTMGFFAPSENVQPTNLVVQLLSESSTVGATFFILSNVIVGPVTEELVYRGILMPSLSCWMSPRAALVASSLLFAIYHLSWSSLIPLTCLGMCLGGSLLLSRGNLAAPTLAHIVYNAWALAFSFFQEHEPGLVMTHE</sequence>
<feature type="transmembrane region" description="Helical" evidence="1">
    <location>
        <begin position="308"/>
        <end position="328"/>
    </location>
</feature>
<evidence type="ECO:0000256" key="1">
    <source>
        <dbReference type="SAM" id="Phobius"/>
    </source>
</evidence>
<protein>
    <recommendedName>
        <fullName evidence="2">CAAX prenyl protease 2/Lysostaphin resistance protein A-like domain-containing protein</fullName>
    </recommendedName>
</protein>
<dbReference type="OrthoDB" id="271604at2759"/>
<evidence type="ECO:0000259" key="2">
    <source>
        <dbReference type="Pfam" id="PF02517"/>
    </source>
</evidence>
<dbReference type="EMBL" id="BEGY01000025">
    <property type="protein sequence ID" value="GAX77500.1"/>
    <property type="molecule type" value="Genomic_DNA"/>
</dbReference>
<dbReference type="PANTHER" id="PTHR43592">
    <property type="entry name" value="CAAX AMINO TERMINAL PROTEASE"/>
    <property type="match status" value="1"/>
</dbReference>
<dbReference type="PANTHER" id="PTHR43592:SF15">
    <property type="entry name" value="CAAX AMINO TERMINAL PROTEASE FAMILY PROTEIN"/>
    <property type="match status" value="1"/>
</dbReference>
<keyword evidence="1" id="KW-0812">Transmembrane</keyword>
<feature type="transmembrane region" description="Helical" evidence="1">
    <location>
        <begin position="225"/>
        <end position="250"/>
    </location>
</feature>
<reference evidence="3 4" key="1">
    <citation type="submission" date="2017-08" db="EMBL/GenBank/DDBJ databases">
        <title>Acidophilic green algal genome provides insights into adaptation to an acidic environment.</title>
        <authorList>
            <person name="Hirooka S."/>
            <person name="Hirose Y."/>
            <person name="Kanesaki Y."/>
            <person name="Higuchi S."/>
            <person name="Fujiwara T."/>
            <person name="Onuma R."/>
            <person name="Era A."/>
            <person name="Ohbayashi R."/>
            <person name="Uzuka A."/>
            <person name="Nozaki H."/>
            <person name="Yoshikawa H."/>
            <person name="Miyagishima S.Y."/>
        </authorList>
    </citation>
    <scope>NUCLEOTIDE SEQUENCE [LARGE SCALE GENOMIC DNA]</scope>
    <source>
        <strain evidence="3 4">NIES-2499</strain>
    </source>
</reference>
<keyword evidence="1" id="KW-0472">Membrane</keyword>
<keyword evidence="1" id="KW-1133">Transmembrane helix</keyword>
<name>A0A250X410_9CHLO</name>
<gene>
    <name evidence="3" type="ORF">CEUSTIGMA_g4944.t1</name>
</gene>